<protein>
    <recommendedName>
        <fullName evidence="2">Acetyl xylan esterase domain-containing protein</fullName>
    </recommendedName>
</protein>
<dbReference type="Proteomes" id="UP000245590">
    <property type="component" value="Unassembled WGS sequence"/>
</dbReference>
<proteinExistence type="inferred from homology"/>
<dbReference type="Gene3D" id="3.40.50.1820">
    <property type="entry name" value="alpha/beta hydrolase"/>
    <property type="match status" value="1"/>
</dbReference>
<organism evidence="3 4">
    <name type="scientific">Brachybacterium endophyticum</name>
    <dbReference type="NCBI Taxonomy" id="2182385"/>
    <lineage>
        <taxon>Bacteria</taxon>
        <taxon>Bacillati</taxon>
        <taxon>Actinomycetota</taxon>
        <taxon>Actinomycetes</taxon>
        <taxon>Micrococcales</taxon>
        <taxon>Dermabacteraceae</taxon>
        <taxon>Brachybacterium</taxon>
    </lineage>
</organism>
<feature type="domain" description="Acetyl xylan esterase" evidence="2">
    <location>
        <begin position="166"/>
        <end position="215"/>
    </location>
</feature>
<dbReference type="InterPro" id="IPR029058">
    <property type="entry name" value="AB_hydrolase_fold"/>
</dbReference>
<dbReference type="InterPro" id="IPR050261">
    <property type="entry name" value="FrsA_esterase"/>
</dbReference>
<sequence>MSTSEERRQRLRDLLGLDRFDAPFAAPLSAPRAEEGTAPSDAAAACGAPQEVIVPGAHGAEIPAFLLRPEPGRATGAGAVLVAGHGRGIDDLVRTDPADGSHGGPARALVQAGVTVLCPEMVSFGRRRTPRPGGAPPYEAAESSCRIDAARYLLHGTPVMGHRTADAGAAVAALRRLDGVDPDRVAVVGASGGGAVALLRAAVDTSISAALVANYFSSFAASIAAIPHCPCNIVPGLLPEFEMADIGALVSPRTLILEAGERDPIFPVAATRQSFARLRTMWDPAPVRAPQLVVTGAGHRFVGEESVALLAAALG</sequence>
<dbReference type="RefSeq" id="WP_109274861.1">
    <property type="nucleotide sequence ID" value="NZ_QFKX01000002.1"/>
</dbReference>
<keyword evidence="4" id="KW-1185">Reference proteome</keyword>
<accession>A0A2U2RK68</accession>
<dbReference type="AlphaFoldDB" id="A0A2U2RK68"/>
<reference evidence="3 4" key="1">
    <citation type="submission" date="2018-05" db="EMBL/GenBank/DDBJ databases">
        <title>Brachybacterium sp. M1HQ-2T, whole genome shotgun sequence.</title>
        <authorList>
            <person name="Tuo L."/>
        </authorList>
    </citation>
    <scope>NUCLEOTIDE SEQUENCE [LARGE SCALE GENOMIC DNA]</scope>
    <source>
        <strain evidence="3 4">M1HQ-2</strain>
    </source>
</reference>
<comment type="similarity">
    <text evidence="1">Belongs to the AB hydrolase superfamily.</text>
</comment>
<dbReference type="SUPFAM" id="SSF53474">
    <property type="entry name" value="alpha/beta-Hydrolases"/>
    <property type="match status" value="1"/>
</dbReference>
<evidence type="ECO:0000259" key="2">
    <source>
        <dbReference type="Pfam" id="PF05448"/>
    </source>
</evidence>
<gene>
    <name evidence="3" type="ORF">DEO23_04590</name>
</gene>
<dbReference type="InterPro" id="IPR008391">
    <property type="entry name" value="AXE1_dom"/>
</dbReference>
<name>A0A2U2RK68_9MICO</name>
<dbReference type="EMBL" id="QFKX01000002">
    <property type="protein sequence ID" value="PWH06268.1"/>
    <property type="molecule type" value="Genomic_DNA"/>
</dbReference>
<dbReference type="Pfam" id="PF05448">
    <property type="entry name" value="AXE1"/>
    <property type="match status" value="1"/>
</dbReference>
<dbReference type="OrthoDB" id="3668964at2"/>
<dbReference type="PANTHER" id="PTHR22946">
    <property type="entry name" value="DIENELACTONE HYDROLASE DOMAIN-CONTAINING PROTEIN-RELATED"/>
    <property type="match status" value="1"/>
</dbReference>
<comment type="caution">
    <text evidence="3">The sequence shown here is derived from an EMBL/GenBank/DDBJ whole genome shotgun (WGS) entry which is preliminary data.</text>
</comment>
<dbReference type="PANTHER" id="PTHR22946:SF8">
    <property type="entry name" value="ACETYL XYLAN ESTERASE DOMAIN-CONTAINING PROTEIN"/>
    <property type="match status" value="1"/>
</dbReference>
<evidence type="ECO:0000313" key="4">
    <source>
        <dbReference type="Proteomes" id="UP000245590"/>
    </source>
</evidence>
<evidence type="ECO:0000313" key="3">
    <source>
        <dbReference type="EMBL" id="PWH06268.1"/>
    </source>
</evidence>
<evidence type="ECO:0000256" key="1">
    <source>
        <dbReference type="ARBA" id="ARBA00008645"/>
    </source>
</evidence>